<dbReference type="EMBL" id="CM037160">
    <property type="protein sequence ID" value="KAH7841562.1"/>
    <property type="molecule type" value="Genomic_DNA"/>
</dbReference>
<accession>A0ACB7XLN6</accession>
<keyword evidence="2" id="KW-1185">Reference proteome</keyword>
<comment type="caution">
    <text evidence="1">The sequence shown here is derived from an EMBL/GenBank/DDBJ whole genome shotgun (WGS) entry which is preliminary data.</text>
</comment>
<sequence>MVSSAIHPLFFLSLLAFLPLFAASNVTLGSSLSATADNPSWVSPSGDFAFGFRQLNNTNTFLLAIWYAQLPDQTIVWHANTTSPVQTGSNIKLTANGLTLNDPNGLTIWTAQPNTTVNYGAMLDTGVYVWQSFDYPTDTILPTQILPLGGMLYSKLSQTNYTKGRFELHFMNGSLQLNPVAWPTENKYDLYYNSQTANSNSSLSGYQLVFNQSTDIYILFGNGSTFKLWPNNFPNSDNYYRATLDFDGVFRGYAYATTSAGIQSWSPVGHIPENICSDLRVSFLGSGACGYNSYCTANGAATSCHCPPGFSLIDPNNEYGGCAPDFPQDCGVDNGTSNPEDYYMTQVRDLNFPNGDYDMLGPYNNQTQCEQACMQDCNCVVAIFNGEFCWKKRLPLSNGRQETALAFFKVRKDSVATSTCKKDENVFPTCEKDKKVFWLSFLFGSSGLFNILLLGVISLTFFSRHQRKSRNTIRNTSVFEANLHVFTFEELKIATDGFKEELGRGSFGVVYKGAIKYGSKTQVAVKKLDKLSQGGEREFKAEVTAIGKTHHKNLVQLLGYCNEGPHRLLVYEFMSNGSIANFLFGIPRPDWFQRVQVALGIARGLAYLHEECSTPIIHCDIKPQNILIDDLFIPRISDFGLAKSLLYNQTRTHTGIRGTRGYVAPEWFKNVPVTVKVDVYSFGVMLLEIICCRKSVAQEFEDEERAILVDWAYDCFKEGSIDALVDNDDAAINDIETLRRWVMTAIWCIQEDPLRRPTMSMVIQMLEGYVEVPIPS</sequence>
<name>A0ACB7XLN6_9ERIC</name>
<reference evidence="1 2" key="1">
    <citation type="journal article" date="2021" name="Hortic Res">
        <title>High-quality reference genome and annotation aids understanding of berry development for evergreen blueberry (Vaccinium darrowii).</title>
        <authorList>
            <person name="Yu J."/>
            <person name="Hulse-Kemp A.M."/>
            <person name="Babiker E."/>
            <person name="Staton M."/>
        </authorList>
    </citation>
    <scope>NUCLEOTIDE SEQUENCE [LARGE SCALE GENOMIC DNA]</scope>
    <source>
        <strain evidence="2">cv. NJ 8807/NJ 8810</strain>
        <tissue evidence="1">Young leaf</tissue>
    </source>
</reference>
<dbReference type="Proteomes" id="UP000828048">
    <property type="component" value="Chromosome 10"/>
</dbReference>
<protein>
    <submittedName>
        <fullName evidence="1">Uncharacterized protein</fullName>
    </submittedName>
</protein>
<organism evidence="1 2">
    <name type="scientific">Vaccinium darrowii</name>
    <dbReference type="NCBI Taxonomy" id="229202"/>
    <lineage>
        <taxon>Eukaryota</taxon>
        <taxon>Viridiplantae</taxon>
        <taxon>Streptophyta</taxon>
        <taxon>Embryophyta</taxon>
        <taxon>Tracheophyta</taxon>
        <taxon>Spermatophyta</taxon>
        <taxon>Magnoliopsida</taxon>
        <taxon>eudicotyledons</taxon>
        <taxon>Gunneridae</taxon>
        <taxon>Pentapetalae</taxon>
        <taxon>asterids</taxon>
        <taxon>Ericales</taxon>
        <taxon>Ericaceae</taxon>
        <taxon>Vaccinioideae</taxon>
        <taxon>Vaccinieae</taxon>
        <taxon>Vaccinium</taxon>
    </lineage>
</organism>
<evidence type="ECO:0000313" key="1">
    <source>
        <dbReference type="EMBL" id="KAH7841562.1"/>
    </source>
</evidence>
<evidence type="ECO:0000313" key="2">
    <source>
        <dbReference type="Proteomes" id="UP000828048"/>
    </source>
</evidence>
<gene>
    <name evidence="1" type="ORF">Vadar_031509</name>
</gene>
<proteinExistence type="predicted"/>